<evidence type="ECO:0008006" key="4">
    <source>
        <dbReference type="Google" id="ProtNLM"/>
    </source>
</evidence>
<feature type="transmembrane region" description="Helical" evidence="1">
    <location>
        <begin position="59"/>
        <end position="82"/>
    </location>
</feature>
<dbReference type="Proteomes" id="UP000573001">
    <property type="component" value="Unassembled WGS sequence"/>
</dbReference>
<evidence type="ECO:0000256" key="1">
    <source>
        <dbReference type="SAM" id="Phobius"/>
    </source>
</evidence>
<feature type="transmembrane region" description="Helical" evidence="1">
    <location>
        <begin position="129"/>
        <end position="151"/>
    </location>
</feature>
<name>A0ABX2M9Q2_9MICO</name>
<protein>
    <recommendedName>
        <fullName evidence="4">DUF2567 domain-containing protein</fullName>
    </recommendedName>
</protein>
<feature type="transmembrane region" description="Helical" evidence="1">
    <location>
        <begin position="89"/>
        <end position="109"/>
    </location>
</feature>
<keyword evidence="1" id="KW-1133">Transmembrane helix</keyword>
<sequence>MGWTRIVVAMVGVLVVTAYAALLAVNALVLDPLGAVPGTSLGAIYGHLERQGFDVRSDVVAVVVTAGIGVALAVAVAVVTLVRGTDVHFVAAWMLGIVAAGAVQVFGSGFQLGMDVADGYGVGGEDHTIWAGVLYVTSVIALVAIPVVLVVGERRRARRTASETLAV</sequence>
<dbReference type="RefSeq" id="WP_175350085.1">
    <property type="nucleotide sequence ID" value="NZ_BAAAWQ010000001.1"/>
</dbReference>
<proteinExistence type="predicted"/>
<reference evidence="2 3" key="1">
    <citation type="submission" date="2020-05" db="EMBL/GenBank/DDBJ databases">
        <title>Genome Sequencing of Type Strains.</title>
        <authorList>
            <person name="Lemaire J.F."/>
            <person name="Inderbitzin P."/>
            <person name="Gregorio O.A."/>
            <person name="Collins S.B."/>
            <person name="Wespe N."/>
            <person name="Knight-Connoni V."/>
        </authorList>
    </citation>
    <scope>NUCLEOTIDE SEQUENCE [LARGE SCALE GENOMIC DNA]</scope>
    <source>
        <strain evidence="2 3">ATCC 19096</strain>
    </source>
</reference>
<gene>
    <name evidence="2" type="ORF">HP507_01390</name>
</gene>
<evidence type="ECO:0000313" key="3">
    <source>
        <dbReference type="Proteomes" id="UP000573001"/>
    </source>
</evidence>
<feature type="transmembrane region" description="Helical" evidence="1">
    <location>
        <begin position="7"/>
        <end position="30"/>
    </location>
</feature>
<keyword evidence="3" id="KW-1185">Reference proteome</keyword>
<dbReference type="EMBL" id="JABMCE010000043">
    <property type="protein sequence ID" value="NUU12502.1"/>
    <property type="molecule type" value="Genomic_DNA"/>
</dbReference>
<accession>A0ABX2M9Q2</accession>
<keyword evidence="1" id="KW-0812">Transmembrane</keyword>
<organism evidence="2 3">
    <name type="scientific">Curtobacterium pusillum</name>
    <dbReference type="NCBI Taxonomy" id="69373"/>
    <lineage>
        <taxon>Bacteria</taxon>
        <taxon>Bacillati</taxon>
        <taxon>Actinomycetota</taxon>
        <taxon>Actinomycetes</taxon>
        <taxon>Micrococcales</taxon>
        <taxon>Microbacteriaceae</taxon>
        <taxon>Curtobacterium</taxon>
    </lineage>
</organism>
<keyword evidence="1" id="KW-0472">Membrane</keyword>
<evidence type="ECO:0000313" key="2">
    <source>
        <dbReference type="EMBL" id="NUU12502.1"/>
    </source>
</evidence>
<comment type="caution">
    <text evidence="2">The sequence shown here is derived from an EMBL/GenBank/DDBJ whole genome shotgun (WGS) entry which is preliminary data.</text>
</comment>